<evidence type="ECO:0000259" key="1">
    <source>
        <dbReference type="Pfam" id="PF13378"/>
    </source>
</evidence>
<dbReference type="InterPro" id="IPR029065">
    <property type="entry name" value="Enolase_C-like"/>
</dbReference>
<dbReference type="PANTHER" id="PTHR48080">
    <property type="entry name" value="D-GALACTONATE DEHYDRATASE-RELATED"/>
    <property type="match status" value="1"/>
</dbReference>
<feature type="non-terminal residue" evidence="2">
    <location>
        <position position="1"/>
    </location>
</feature>
<dbReference type="InterPro" id="IPR034593">
    <property type="entry name" value="DgoD-like"/>
</dbReference>
<dbReference type="EMBL" id="UINC01220989">
    <property type="protein sequence ID" value="SVE49141.1"/>
    <property type="molecule type" value="Genomic_DNA"/>
</dbReference>
<name>A0A383DXE0_9ZZZZ</name>
<organism evidence="2">
    <name type="scientific">marine metagenome</name>
    <dbReference type="NCBI Taxonomy" id="408172"/>
    <lineage>
        <taxon>unclassified sequences</taxon>
        <taxon>metagenomes</taxon>
        <taxon>ecological metagenomes</taxon>
    </lineage>
</organism>
<dbReference type="PANTHER" id="PTHR48080:SF2">
    <property type="entry name" value="D-GALACTONATE DEHYDRATASE"/>
    <property type="match status" value="1"/>
</dbReference>
<protein>
    <recommendedName>
        <fullName evidence="1">Enolase C-terminal domain-containing protein</fullName>
    </recommendedName>
</protein>
<dbReference type="SUPFAM" id="SSF51604">
    <property type="entry name" value="Enolase C-terminal domain-like"/>
    <property type="match status" value="1"/>
</dbReference>
<feature type="domain" description="Enolase C-terminal" evidence="1">
    <location>
        <begin position="2"/>
        <end position="182"/>
    </location>
</feature>
<proteinExistence type="predicted"/>
<sequence length="195" mass="21585">KIRDAVGLDMEIMMEGHGYWKVPPAIRIAEALEPYKPMWLEDFIKPDNPHSLAELRNATSIPICGSELALTRYHARELLEADAVDILMTDVTWTGGIGESKRIAAMAEAANLPFVAHDCTGPVTFIASIHLSIHCSNALIQESVRAYYRGFYGDLVTELPRIEEGFAWAPEGPGIGTQLREELFSRADTTVRESA</sequence>
<dbReference type="InterPro" id="IPR036849">
    <property type="entry name" value="Enolase-like_C_sf"/>
</dbReference>
<reference evidence="2" key="1">
    <citation type="submission" date="2018-05" db="EMBL/GenBank/DDBJ databases">
        <authorList>
            <person name="Lanie J.A."/>
            <person name="Ng W.-L."/>
            <person name="Kazmierczak K.M."/>
            <person name="Andrzejewski T.M."/>
            <person name="Davidsen T.M."/>
            <person name="Wayne K.J."/>
            <person name="Tettelin H."/>
            <person name="Glass J.I."/>
            <person name="Rusch D."/>
            <person name="Podicherti R."/>
            <person name="Tsui H.-C.T."/>
            <person name="Winkler M.E."/>
        </authorList>
    </citation>
    <scope>NUCLEOTIDE SEQUENCE</scope>
</reference>
<dbReference type="AlphaFoldDB" id="A0A383DXE0"/>
<dbReference type="CDD" id="cd03316">
    <property type="entry name" value="MR_like"/>
    <property type="match status" value="1"/>
</dbReference>
<evidence type="ECO:0000313" key="2">
    <source>
        <dbReference type="EMBL" id="SVE49141.1"/>
    </source>
</evidence>
<dbReference type="Gene3D" id="3.20.20.120">
    <property type="entry name" value="Enolase-like C-terminal domain"/>
    <property type="match status" value="1"/>
</dbReference>
<gene>
    <name evidence="2" type="ORF">METZ01_LOCUS501995</name>
</gene>
<dbReference type="Pfam" id="PF13378">
    <property type="entry name" value="MR_MLE_C"/>
    <property type="match status" value="1"/>
</dbReference>
<accession>A0A383DXE0</accession>